<dbReference type="AlphaFoldDB" id="A0A815ACM1"/>
<reference evidence="2" key="1">
    <citation type="submission" date="2021-02" db="EMBL/GenBank/DDBJ databases">
        <authorList>
            <person name="Nowell W R."/>
        </authorList>
    </citation>
    <scope>NUCLEOTIDE SEQUENCE</scope>
</reference>
<dbReference type="Proteomes" id="UP000663852">
    <property type="component" value="Unassembled WGS sequence"/>
</dbReference>
<dbReference type="EMBL" id="CAJNOJ010000182">
    <property type="protein sequence ID" value="CAF1255672.1"/>
    <property type="molecule type" value="Genomic_DNA"/>
</dbReference>
<gene>
    <name evidence="2" type="ORF">EDS130_LOCUS28231</name>
</gene>
<evidence type="ECO:0000313" key="3">
    <source>
        <dbReference type="Proteomes" id="UP000663852"/>
    </source>
</evidence>
<feature type="compositionally biased region" description="Polar residues" evidence="1">
    <location>
        <begin position="48"/>
        <end position="66"/>
    </location>
</feature>
<sequence>MNRFTPSKSNKAFVRIQGIFDRTFNPTSSQQEIRYIVLDGSNDDAAANGNSLQGSTTQAQGTSVSPGASHGIDQMVTNSLSATYTDTGDNMNADGISSNEIGNDTSSCLIRLII</sequence>
<protein>
    <submittedName>
        <fullName evidence="2">Uncharacterized protein</fullName>
    </submittedName>
</protein>
<name>A0A815ACM1_ADIRI</name>
<accession>A0A815ACM1</accession>
<proteinExistence type="predicted"/>
<comment type="caution">
    <text evidence="2">The sequence shown here is derived from an EMBL/GenBank/DDBJ whole genome shotgun (WGS) entry which is preliminary data.</text>
</comment>
<evidence type="ECO:0000256" key="1">
    <source>
        <dbReference type="SAM" id="MobiDB-lite"/>
    </source>
</evidence>
<feature type="region of interest" description="Disordered" evidence="1">
    <location>
        <begin position="46"/>
        <end position="72"/>
    </location>
</feature>
<organism evidence="2 3">
    <name type="scientific">Adineta ricciae</name>
    <name type="common">Rotifer</name>
    <dbReference type="NCBI Taxonomy" id="249248"/>
    <lineage>
        <taxon>Eukaryota</taxon>
        <taxon>Metazoa</taxon>
        <taxon>Spiralia</taxon>
        <taxon>Gnathifera</taxon>
        <taxon>Rotifera</taxon>
        <taxon>Eurotatoria</taxon>
        <taxon>Bdelloidea</taxon>
        <taxon>Adinetida</taxon>
        <taxon>Adinetidae</taxon>
        <taxon>Adineta</taxon>
    </lineage>
</organism>
<evidence type="ECO:0000313" key="2">
    <source>
        <dbReference type="EMBL" id="CAF1255672.1"/>
    </source>
</evidence>